<organism evidence="2">
    <name type="scientific">freshwater metagenome</name>
    <dbReference type="NCBI Taxonomy" id="449393"/>
    <lineage>
        <taxon>unclassified sequences</taxon>
        <taxon>metagenomes</taxon>
        <taxon>ecological metagenomes</taxon>
    </lineage>
</organism>
<protein>
    <submittedName>
        <fullName evidence="2">Unannotated protein</fullName>
    </submittedName>
</protein>
<sequence length="70" mass="6695">MGTGAELRAPDGAWSSACAESLDTGSRTPGLSTTGSLTTAVSTTALVSPDATESAPVPGRSATAGRSGKG</sequence>
<evidence type="ECO:0000313" key="2">
    <source>
        <dbReference type="EMBL" id="CAB4905899.1"/>
    </source>
</evidence>
<accession>A0A6J7GR86</accession>
<name>A0A6J7GR86_9ZZZZ</name>
<dbReference type="AlphaFoldDB" id="A0A6J7GR86"/>
<reference evidence="2" key="1">
    <citation type="submission" date="2020-05" db="EMBL/GenBank/DDBJ databases">
        <authorList>
            <person name="Chiriac C."/>
            <person name="Salcher M."/>
            <person name="Ghai R."/>
            <person name="Kavagutti S V."/>
        </authorList>
    </citation>
    <scope>NUCLEOTIDE SEQUENCE</scope>
</reference>
<gene>
    <name evidence="2" type="ORF">UFOPK3472_02724</name>
</gene>
<evidence type="ECO:0000256" key="1">
    <source>
        <dbReference type="SAM" id="MobiDB-lite"/>
    </source>
</evidence>
<proteinExistence type="predicted"/>
<feature type="region of interest" description="Disordered" evidence="1">
    <location>
        <begin position="47"/>
        <end position="70"/>
    </location>
</feature>
<dbReference type="EMBL" id="CAFBLX010000220">
    <property type="protein sequence ID" value="CAB4905899.1"/>
    <property type="molecule type" value="Genomic_DNA"/>
</dbReference>